<name>A0ABQ4WHE2_9ASTR</name>
<reference evidence="2" key="2">
    <citation type="submission" date="2022-01" db="EMBL/GenBank/DDBJ databases">
        <authorList>
            <person name="Yamashiro T."/>
            <person name="Shiraishi A."/>
            <person name="Satake H."/>
            <person name="Nakayama K."/>
        </authorList>
    </citation>
    <scope>NUCLEOTIDE SEQUENCE</scope>
</reference>
<dbReference type="EMBL" id="BQNB010008643">
    <property type="protein sequence ID" value="GJS52253.1"/>
    <property type="molecule type" value="Genomic_DNA"/>
</dbReference>
<evidence type="ECO:0000313" key="3">
    <source>
        <dbReference type="Proteomes" id="UP001151760"/>
    </source>
</evidence>
<feature type="region of interest" description="Disordered" evidence="1">
    <location>
        <begin position="1"/>
        <end position="38"/>
    </location>
</feature>
<reference evidence="2" key="1">
    <citation type="journal article" date="2022" name="Int. J. Mol. Sci.">
        <title>Draft Genome of Tanacetum Coccineum: Genomic Comparison of Closely Related Tanacetum-Family Plants.</title>
        <authorList>
            <person name="Yamashiro T."/>
            <person name="Shiraishi A."/>
            <person name="Nakayama K."/>
            <person name="Satake H."/>
        </authorList>
    </citation>
    <scope>NUCLEOTIDE SEQUENCE</scope>
</reference>
<gene>
    <name evidence="2" type="ORF">Tco_0625615</name>
</gene>
<proteinExistence type="predicted"/>
<feature type="compositionally biased region" description="Low complexity" evidence="1">
    <location>
        <begin position="1"/>
        <end position="15"/>
    </location>
</feature>
<dbReference type="Proteomes" id="UP001151760">
    <property type="component" value="Unassembled WGS sequence"/>
</dbReference>
<evidence type="ECO:0000256" key="1">
    <source>
        <dbReference type="SAM" id="MobiDB-lite"/>
    </source>
</evidence>
<evidence type="ECO:0000313" key="2">
    <source>
        <dbReference type="EMBL" id="GJS52253.1"/>
    </source>
</evidence>
<protein>
    <submittedName>
        <fullName evidence="2">Uncharacterized protein</fullName>
    </submittedName>
</protein>
<feature type="compositionally biased region" description="Polar residues" evidence="1">
    <location>
        <begin position="16"/>
        <end position="36"/>
    </location>
</feature>
<sequence length="118" mass="13023">MSSSSTNSTTRTVNTAQGVNTASTQGAADSSTTVENLSGAPKCSKMLSSFLHQFNKQFCFFLICQFLSSFDLESLKPSIYQPPHSFVFFPLNQSNLCWLHLHCFLTSFCSSINSQHPP</sequence>
<comment type="caution">
    <text evidence="2">The sequence shown here is derived from an EMBL/GenBank/DDBJ whole genome shotgun (WGS) entry which is preliminary data.</text>
</comment>
<keyword evidence="3" id="KW-1185">Reference proteome</keyword>
<organism evidence="2 3">
    <name type="scientific">Tanacetum coccineum</name>
    <dbReference type="NCBI Taxonomy" id="301880"/>
    <lineage>
        <taxon>Eukaryota</taxon>
        <taxon>Viridiplantae</taxon>
        <taxon>Streptophyta</taxon>
        <taxon>Embryophyta</taxon>
        <taxon>Tracheophyta</taxon>
        <taxon>Spermatophyta</taxon>
        <taxon>Magnoliopsida</taxon>
        <taxon>eudicotyledons</taxon>
        <taxon>Gunneridae</taxon>
        <taxon>Pentapetalae</taxon>
        <taxon>asterids</taxon>
        <taxon>campanulids</taxon>
        <taxon>Asterales</taxon>
        <taxon>Asteraceae</taxon>
        <taxon>Asteroideae</taxon>
        <taxon>Anthemideae</taxon>
        <taxon>Anthemidinae</taxon>
        <taxon>Tanacetum</taxon>
    </lineage>
</organism>
<accession>A0ABQ4WHE2</accession>